<sequence>MSKLIHLFTIGLYLFDTLLSILVLKKEYNQENKQIKNNMNIFLLIIIFNCFLYFIHYDIQLLCYNYVII</sequence>
<organism evidence="2">
    <name type="scientific">Fagonia indica</name>
    <dbReference type="NCBI Taxonomy" id="66629"/>
    <lineage>
        <taxon>Eukaryota</taxon>
        <taxon>Viridiplantae</taxon>
        <taxon>Streptophyta</taxon>
        <taxon>Embryophyta</taxon>
        <taxon>Tracheophyta</taxon>
        <taxon>Spermatophyta</taxon>
        <taxon>Magnoliopsida</taxon>
        <taxon>eudicotyledons</taxon>
        <taxon>Gunneridae</taxon>
        <taxon>Pentapetalae</taxon>
        <taxon>rosids</taxon>
        <taxon>fabids</taxon>
        <taxon>Zygophyllales</taxon>
        <taxon>Zygophyllaceae</taxon>
        <taxon>Zygophylloideae</taxon>
        <taxon>Fagonia</taxon>
    </lineage>
</organism>
<reference evidence="2" key="1">
    <citation type="journal article" date="2019" name="Mitochondrial DNA Part B Resour">
        <title>Complete chloroplast genome of the hot desert herb Fagonia indica (Zygophyllaceae) from south-central Arabia.</title>
        <authorList>
            <person name="Ali M.A."/>
            <person name="Elshikh M.S."/>
            <person name="Kim S.-Y."/>
            <person name="Al-Hemaid F."/>
            <person name="Lee J."/>
            <person name="Lama D."/>
            <person name="Chhetri A."/>
            <person name="Pan T.K."/>
        </authorList>
    </citation>
    <scope>NUCLEOTIDE SEQUENCE</scope>
</reference>
<keyword evidence="2" id="KW-0934">Plastid</keyword>
<keyword evidence="1" id="KW-0472">Membrane</keyword>
<protein>
    <submittedName>
        <fullName evidence="2">Uncharacterized protein</fullName>
    </submittedName>
</protein>
<dbReference type="EMBL" id="MN521457">
    <property type="protein sequence ID" value="QIB71881.1"/>
    <property type="molecule type" value="Genomic_DNA"/>
</dbReference>
<keyword evidence="2" id="KW-0150">Chloroplast</keyword>
<evidence type="ECO:0000256" key="1">
    <source>
        <dbReference type="SAM" id="Phobius"/>
    </source>
</evidence>
<proteinExistence type="predicted"/>
<evidence type="ECO:0000313" key="2">
    <source>
        <dbReference type="EMBL" id="QIB71881.1"/>
    </source>
</evidence>
<geneLocation type="chloroplast" evidence="2"/>
<keyword evidence="1" id="KW-0812">Transmembrane</keyword>
<name>A0A6C0UA73_9ROSI</name>
<keyword evidence="1" id="KW-1133">Transmembrane helix</keyword>
<feature type="transmembrane region" description="Helical" evidence="1">
    <location>
        <begin position="37"/>
        <end position="56"/>
    </location>
</feature>
<accession>A0A6C0UA73</accession>
<dbReference type="AlphaFoldDB" id="A0A6C0UA73"/>
<feature type="transmembrane region" description="Helical" evidence="1">
    <location>
        <begin position="6"/>
        <end position="25"/>
    </location>
</feature>